<dbReference type="EMBL" id="MU168275">
    <property type="protein sequence ID" value="KAG0138898.1"/>
    <property type="molecule type" value="Genomic_DNA"/>
</dbReference>
<proteinExistence type="predicted"/>
<keyword evidence="2" id="KW-1185">Reference proteome</keyword>
<sequence length="103" mass="11541">MEPKKCEDYKQYVSKKNTEGIFKDNTRVIPPKSTLQLGHSSTPSEPNPISACLSIIPDPAAPKHPTTSLVNCRTLQKASKDFEKWLKKAEMDLSFITTCCIFP</sequence>
<dbReference type="AlphaFoldDB" id="A0A9P6N574"/>
<comment type="caution">
    <text evidence="1">The sequence shown here is derived from an EMBL/GenBank/DDBJ whole genome shotgun (WGS) entry which is preliminary data.</text>
</comment>
<dbReference type="Proteomes" id="UP000886653">
    <property type="component" value="Unassembled WGS sequence"/>
</dbReference>
<gene>
    <name evidence="1" type="ORF">CROQUDRAFT_102681</name>
</gene>
<reference evidence="1" key="1">
    <citation type="submission" date="2013-11" db="EMBL/GenBank/DDBJ databases">
        <title>Genome sequence of the fusiform rust pathogen reveals effectors for host alternation and coevolution with pine.</title>
        <authorList>
            <consortium name="DOE Joint Genome Institute"/>
            <person name="Smith K."/>
            <person name="Pendleton A."/>
            <person name="Kubisiak T."/>
            <person name="Anderson C."/>
            <person name="Salamov A."/>
            <person name="Aerts A."/>
            <person name="Riley R."/>
            <person name="Clum A."/>
            <person name="Lindquist E."/>
            <person name="Ence D."/>
            <person name="Campbell M."/>
            <person name="Kronenberg Z."/>
            <person name="Feau N."/>
            <person name="Dhillon B."/>
            <person name="Hamelin R."/>
            <person name="Burleigh J."/>
            <person name="Smith J."/>
            <person name="Yandell M."/>
            <person name="Nelson C."/>
            <person name="Grigoriev I."/>
            <person name="Davis J."/>
        </authorList>
    </citation>
    <scope>NUCLEOTIDE SEQUENCE</scope>
    <source>
        <strain evidence="1">G11</strain>
    </source>
</reference>
<evidence type="ECO:0000313" key="2">
    <source>
        <dbReference type="Proteomes" id="UP000886653"/>
    </source>
</evidence>
<evidence type="ECO:0000313" key="1">
    <source>
        <dbReference type="EMBL" id="KAG0138898.1"/>
    </source>
</evidence>
<accession>A0A9P6N574</accession>
<name>A0A9P6N574_9BASI</name>
<protein>
    <submittedName>
        <fullName evidence="1">Uncharacterized protein</fullName>
    </submittedName>
</protein>
<organism evidence="1 2">
    <name type="scientific">Cronartium quercuum f. sp. fusiforme G11</name>
    <dbReference type="NCBI Taxonomy" id="708437"/>
    <lineage>
        <taxon>Eukaryota</taxon>
        <taxon>Fungi</taxon>
        <taxon>Dikarya</taxon>
        <taxon>Basidiomycota</taxon>
        <taxon>Pucciniomycotina</taxon>
        <taxon>Pucciniomycetes</taxon>
        <taxon>Pucciniales</taxon>
        <taxon>Coleosporiaceae</taxon>
        <taxon>Cronartium</taxon>
    </lineage>
</organism>